<comment type="caution">
    <text evidence="1">The sequence shown here is derived from an EMBL/GenBank/DDBJ whole genome shotgun (WGS) entry which is preliminary data.</text>
</comment>
<reference evidence="1" key="1">
    <citation type="submission" date="2022-04" db="EMBL/GenBank/DDBJ databases">
        <title>Genome of the entomopathogenic fungus Entomophthora muscae.</title>
        <authorList>
            <person name="Elya C."/>
            <person name="Lovett B.R."/>
            <person name="Lee E."/>
            <person name="Macias A.M."/>
            <person name="Hajek A.E."/>
            <person name="De Bivort B.L."/>
            <person name="Kasson M.T."/>
            <person name="De Fine Licht H.H."/>
            <person name="Stajich J.E."/>
        </authorList>
    </citation>
    <scope>NUCLEOTIDE SEQUENCE</scope>
    <source>
        <strain evidence="1">Berkeley</strain>
    </source>
</reference>
<sequence length="555" mass="63045">MIYLYLIWPPWFGNKSSVKVLFHRPAFFTLLQLGVTAILLSVVVVLQLVLISSPSTISQYLIFVHMRWTIYEFGADVFLPRYAHLACLVDHQLHILGGQSGERNYVMDHVVFDLKLRQMIKVVGLDMQLGSHYCASTEDKVLYTSKGKAADRRLFSVSSGLQGCNFLGDRLPPPFRFPDIHRLGSSLVVSGCFTLNNLQAYGVWVLNTDTLEWRPIDTGSCLARGSWNRGVLHPATNRYVIFGHRERDLPSDYQFRRINFTHISAISLEAFAIYRNPATCINNDFVDLGLVLLYEPRFSNFSLLTEDGYRIHANLGILRKRWPAIDDFMRCQGESSTLHLQESYHVSMVFVRFLYTNSLDFEEAQSIDVLGSLLGFGRSYSCASLTDLAAFHLHSILSIASAPLIYRYASSAGRDGLRLRCLALMIAERNRLAHDRIFWKQYPKALRTEIIGFMPPNFKSPYHVVESEPEPIQNNLYTLHFLPTPDRSTLDAISPPKLPEPNFGDSKPRKYKTSSFLKFNTKRPSLASFFNFSSASSPPPPPLWILRLTLSSPGL</sequence>
<evidence type="ECO:0000313" key="2">
    <source>
        <dbReference type="Proteomes" id="UP001165960"/>
    </source>
</evidence>
<dbReference type="Proteomes" id="UP001165960">
    <property type="component" value="Unassembled WGS sequence"/>
</dbReference>
<gene>
    <name evidence="1" type="ORF">DSO57_1017190</name>
</gene>
<organism evidence="1 2">
    <name type="scientific">Entomophthora muscae</name>
    <dbReference type="NCBI Taxonomy" id="34485"/>
    <lineage>
        <taxon>Eukaryota</taxon>
        <taxon>Fungi</taxon>
        <taxon>Fungi incertae sedis</taxon>
        <taxon>Zoopagomycota</taxon>
        <taxon>Entomophthoromycotina</taxon>
        <taxon>Entomophthoromycetes</taxon>
        <taxon>Entomophthorales</taxon>
        <taxon>Entomophthoraceae</taxon>
        <taxon>Entomophthora</taxon>
    </lineage>
</organism>
<dbReference type="EMBL" id="QTSX02005042">
    <property type="protein sequence ID" value="KAJ9061777.1"/>
    <property type="molecule type" value="Genomic_DNA"/>
</dbReference>
<proteinExistence type="predicted"/>
<accession>A0ACC2SHB0</accession>
<protein>
    <submittedName>
        <fullName evidence="1">Uncharacterized protein</fullName>
    </submittedName>
</protein>
<keyword evidence="2" id="KW-1185">Reference proteome</keyword>
<evidence type="ECO:0000313" key="1">
    <source>
        <dbReference type="EMBL" id="KAJ9061777.1"/>
    </source>
</evidence>
<name>A0ACC2SHB0_9FUNG</name>